<proteinExistence type="inferred from homology"/>
<dbReference type="Proteomes" id="UP000886874">
    <property type="component" value="Unassembled WGS sequence"/>
</dbReference>
<reference evidence="3" key="2">
    <citation type="journal article" date="2021" name="PeerJ">
        <title>Extensive microbial diversity within the chicken gut microbiome revealed by metagenomics and culture.</title>
        <authorList>
            <person name="Gilroy R."/>
            <person name="Ravi A."/>
            <person name="Getino M."/>
            <person name="Pursley I."/>
            <person name="Horton D.L."/>
            <person name="Alikhan N.F."/>
            <person name="Baker D."/>
            <person name="Gharbi K."/>
            <person name="Hall N."/>
            <person name="Watson M."/>
            <person name="Adriaenssens E.M."/>
            <person name="Foster-Nyarko E."/>
            <person name="Jarju S."/>
            <person name="Secka A."/>
            <person name="Antonio M."/>
            <person name="Oren A."/>
            <person name="Chaudhuri R.R."/>
            <person name="La Ragione R."/>
            <person name="Hildebrand F."/>
            <person name="Pallen M.J."/>
        </authorList>
    </citation>
    <scope>NUCLEOTIDE SEQUENCE</scope>
    <source>
        <strain evidence="3">ChiSjej2B20-13462</strain>
    </source>
</reference>
<dbReference type="GO" id="GO:0043743">
    <property type="term" value="F:LPPG:FO 2-phospho-L-lactate transferase activity"/>
    <property type="evidence" value="ECO:0007669"/>
    <property type="project" value="InterPro"/>
</dbReference>
<dbReference type="PANTHER" id="PTHR30135">
    <property type="entry name" value="UNCHARACTERIZED PROTEIN YVCK-RELATED"/>
    <property type="match status" value="1"/>
</dbReference>
<evidence type="ECO:0000256" key="1">
    <source>
        <dbReference type="ARBA" id="ARBA00022490"/>
    </source>
</evidence>
<sequence>MHDAVKLYVPGRPEIKVVAIGGGHGLSTMLRGLKRYTKDITAIVTVADDGGGSGMLREELGILPPGDIRNCILALANTEPTLEQLLNYRFTEGSLAGQSFGNLFLAAMNGISGSFDEAVHRMGDVLAITGRVLPVTDENVHLEAEFVNGSTVLGESKIFYAKKVNDCRIREVRLVPERPRALPESLEAIAQADLILLGPGSLYTSIIPNLLVEGVAEAIAASPALKIMVMNIMTQDGESEGYTGADHVRALIQHGAPGIVDVVIANNAELPESTLLPYRQEGAGPLVLDREAVEALGVEVREYPLALAGRYVRHDTDALASAVMEVYRHRKLR</sequence>
<reference evidence="3" key="1">
    <citation type="submission" date="2020-10" db="EMBL/GenBank/DDBJ databases">
        <authorList>
            <person name="Gilroy R."/>
        </authorList>
    </citation>
    <scope>NUCLEOTIDE SEQUENCE</scope>
    <source>
        <strain evidence="3">ChiSjej2B20-13462</strain>
    </source>
</reference>
<comment type="similarity">
    <text evidence="2">Belongs to the gluconeogenesis factor family.</text>
</comment>
<dbReference type="InterPro" id="IPR002882">
    <property type="entry name" value="CofD"/>
</dbReference>
<dbReference type="AlphaFoldDB" id="A0A9D1CP06"/>
<dbReference type="GO" id="GO:0008360">
    <property type="term" value="P:regulation of cell shape"/>
    <property type="evidence" value="ECO:0007669"/>
    <property type="project" value="UniProtKB-UniRule"/>
</dbReference>
<dbReference type="GO" id="GO:0005737">
    <property type="term" value="C:cytoplasm"/>
    <property type="evidence" value="ECO:0007669"/>
    <property type="project" value="UniProtKB-SubCell"/>
</dbReference>
<organism evidence="3 4">
    <name type="scientific">Candidatus Avoscillospira stercorigallinarum</name>
    <dbReference type="NCBI Taxonomy" id="2840708"/>
    <lineage>
        <taxon>Bacteria</taxon>
        <taxon>Bacillati</taxon>
        <taxon>Bacillota</taxon>
        <taxon>Clostridia</taxon>
        <taxon>Eubacteriales</taxon>
        <taxon>Oscillospiraceae</taxon>
        <taxon>Oscillospiraceae incertae sedis</taxon>
        <taxon>Candidatus Avoscillospira</taxon>
    </lineage>
</organism>
<dbReference type="SUPFAM" id="SSF142338">
    <property type="entry name" value="CofD-like"/>
    <property type="match status" value="1"/>
</dbReference>
<comment type="subcellular location">
    <subcellularLocation>
        <location evidence="2">Cytoplasm</location>
    </subcellularLocation>
</comment>
<dbReference type="PANTHER" id="PTHR30135:SF3">
    <property type="entry name" value="GLUCONEOGENESIS FACTOR-RELATED"/>
    <property type="match status" value="1"/>
</dbReference>
<dbReference type="Gene3D" id="3.40.50.10680">
    <property type="entry name" value="CofD-like domains"/>
    <property type="match status" value="1"/>
</dbReference>
<evidence type="ECO:0000256" key="2">
    <source>
        <dbReference type="HAMAP-Rule" id="MF_00973"/>
    </source>
</evidence>
<evidence type="ECO:0000313" key="3">
    <source>
        <dbReference type="EMBL" id="HIQ70341.1"/>
    </source>
</evidence>
<accession>A0A9D1CP06</accession>
<dbReference type="HAMAP" id="MF_00973">
    <property type="entry name" value="Gluconeogen_factor"/>
    <property type="match status" value="1"/>
</dbReference>
<dbReference type="NCBIfam" id="TIGR01826">
    <property type="entry name" value="CofD_related"/>
    <property type="match status" value="1"/>
</dbReference>
<dbReference type="InterPro" id="IPR038136">
    <property type="entry name" value="CofD-like_dom_sf"/>
</dbReference>
<dbReference type="Pfam" id="PF01933">
    <property type="entry name" value="CofD"/>
    <property type="match status" value="1"/>
</dbReference>
<protein>
    <recommendedName>
        <fullName evidence="2">Putative gluconeogenesis factor</fullName>
    </recommendedName>
</protein>
<name>A0A9D1CP06_9FIRM</name>
<dbReference type="EMBL" id="DVFN01000120">
    <property type="protein sequence ID" value="HIQ70341.1"/>
    <property type="molecule type" value="Genomic_DNA"/>
</dbReference>
<comment type="caution">
    <text evidence="3">The sequence shown here is derived from an EMBL/GenBank/DDBJ whole genome shotgun (WGS) entry which is preliminary data.</text>
</comment>
<dbReference type="CDD" id="cd07187">
    <property type="entry name" value="YvcK_like"/>
    <property type="match status" value="1"/>
</dbReference>
<comment type="function">
    <text evidence="2">Required for morphogenesis under gluconeogenic growth conditions.</text>
</comment>
<dbReference type="InterPro" id="IPR010119">
    <property type="entry name" value="Gluconeogen_factor"/>
</dbReference>
<evidence type="ECO:0000313" key="4">
    <source>
        <dbReference type="Proteomes" id="UP000886874"/>
    </source>
</evidence>
<gene>
    <name evidence="3" type="ORF">IAA67_08435</name>
</gene>
<keyword evidence="1 2" id="KW-0963">Cytoplasm</keyword>